<keyword evidence="7" id="KW-1185">Reference proteome</keyword>
<dbReference type="GO" id="GO:0005975">
    <property type="term" value="P:carbohydrate metabolic process"/>
    <property type="evidence" value="ECO:0007669"/>
    <property type="project" value="InterPro"/>
</dbReference>
<keyword evidence="3" id="KW-0391">Immunity</keyword>
<dbReference type="InterPro" id="IPR000757">
    <property type="entry name" value="Beta-glucanase-like"/>
</dbReference>
<dbReference type="GeneID" id="105431098"/>
<dbReference type="PANTHER" id="PTHR10963">
    <property type="entry name" value="GLYCOSYL HYDROLASE-RELATED"/>
    <property type="match status" value="1"/>
</dbReference>
<comment type="similarity">
    <text evidence="1">Belongs to the insect beta-1,3-glucan binding protein family.</text>
</comment>
<dbReference type="PROSITE" id="PS51969">
    <property type="entry name" value="CBM39"/>
    <property type="match status" value="1"/>
</dbReference>
<evidence type="ECO:0000256" key="3">
    <source>
        <dbReference type="ARBA" id="ARBA00022859"/>
    </source>
</evidence>
<dbReference type="GO" id="GO:0004553">
    <property type="term" value="F:hydrolase activity, hydrolyzing O-glycosyl compounds"/>
    <property type="evidence" value="ECO:0007669"/>
    <property type="project" value="InterPro"/>
</dbReference>
<evidence type="ECO:0000256" key="2">
    <source>
        <dbReference type="ARBA" id="ARBA00022588"/>
    </source>
</evidence>
<evidence type="ECO:0000313" key="9">
    <source>
        <dbReference type="RefSeq" id="XP_011643361.1"/>
    </source>
</evidence>
<evidence type="ECO:0000256" key="4">
    <source>
        <dbReference type="SAM" id="SignalP"/>
    </source>
</evidence>
<dbReference type="InterPro" id="IPR013320">
    <property type="entry name" value="ConA-like_dom_sf"/>
</dbReference>
<dbReference type="GO" id="GO:0030246">
    <property type="term" value="F:carbohydrate binding"/>
    <property type="evidence" value="ECO:0007669"/>
    <property type="project" value="InterPro"/>
</dbReference>
<protein>
    <submittedName>
        <fullName evidence="8 9">Beta-1,3-glucan-binding protein-like</fullName>
    </submittedName>
</protein>
<evidence type="ECO:0000256" key="1">
    <source>
        <dbReference type="ARBA" id="ARBA00008781"/>
    </source>
</evidence>
<dbReference type="GO" id="GO:0045087">
    <property type="term" value="P:innate immune response"/>
    <property type="evidence" value="ECO:0007669"/>
    <property type="project" value="UniProtKB-KW"/>
</dbReference>
<feature type="signal peptide" evidence="4">
    <location>
        <begin position="1"/>
        <end position="25"/>
    </location>
</feature>
<reference evidence="8 9" key="1">
    <citation type="submission" date="2025-04" db="UniProtKB">
        <authorList>
            <consortium name="RefSeq"/>
        </authorList>
    </citation>
    <scope>IDENTIFICATION</scope>
</reference>
<evidence type="ECO:0000259" key="6">
    <source>
        <dbReference type="PROSITE" id="PS51969"/>
    </source>
</evidence>
<proteinExistence type="inferred from homology"/>
<feature type="domain" description="CBM39" evidence="6">
    <location>
        <begin position="26"/>
        <end position="126"/>
    </location>
</feature>
<dbReference type="RefSeq" id="XP_011643361.1">
    <property type="nucleotide sequence ID" value="XM_011645059.2"/>
</dbReference>
<keyword evidence="4" id="KW-0732">Signal</keyword>
<dbReference type="AlphaFoldDB" id="A0A6I9WJS8"/>
<dbReference type="Gene3D" id="2.60.40.2140">
    <property type="entry name" value="Beta-1,3-glucan-recognition protein, N-terminal domain"/>
    <property type="match status" value="1"/>
</dbReference>
<evidence type="ECO:0000259" key="5">
    <source>
        <dbReference type="PROSITE" id="PS51762"/>
    </source>
</evidence>
<dbReference type="InterPro" id="IPR043030">
    <property type="entry name" value="BGBP_N_sf"/>
</dbReference>
<evidence type="ECO:0000313" key="8">
    <source>
        <dbReference type="RefSeq" id="XP_011643360.1"/>
    </source>
</evidence>
<feature type="domain" description="GH16" evidence="5">
    <location>
        <begin position="139"/>
        <end position="466"/>
    </location>
</feature>
<organism evidence="7 9">
    <name type="scientific">Pogonomyrmex barbatus</name>
    <name type="common">red harvester ant</name>
    <dbReference type="NCBI Taxonomy" id="144034"/>
    <lineage>
        <taxon>Eukaryota</taxon>
        <taxon>Metazoa</taxon>
        <taxon>Ecdysozoa</taxon>
        <taxon>Arthropoda</taxon>
        <taxon>Hexapoda</taxon>
        <taxon>Insecta</taxon>
        <taxon>Pterygota</taxon>
        <taxon>Neoptera</taxon>
        <taxon>Endopterygota</taxon>
        <taxon>Hymenoptera</taxon>
        <taxon>Apocrita</taxon>
        <taxon>Aculeata</taxon>
        <taxon>Formicoidea</taxon>
        <taxon>Formicidae</taxon>
        <taxon>Myrmicinae</taxon>
        <taxon>Pogonomyrmex</taxon>
    </lineage>
</organism>
<dbReference type="RefSeq" id="XP_011643360.1">
    <property type="nucleotide sequence ID" value="XM_011645058.2"/>
</dbReference>
<name>A0A6I9WJS8_9HYME</name>
<dbReference type="Pfam" id="PF15886">
    <property type="entry name" value="CBM39"/>
    <property type="match status" value="1"/>
</dbReference>
<dbReference type="InterPro" id="IPR050546">
    <property type="entry name" value="Glycosyl_Hydrlase_16"/>
</dbReference>
<dbReference type="Gene3D" id="2.60.120.200">
    <property type="match status" value="1"/>
</dbReference>
<evidence type="ECO:0000313" key="7">
    <source>
        <dbReference type="Proteomes" id="UP000504615"/>
    </source>
</evidence>
<dbReference type="SUPFAM" id="SSF49899">
    <property type="entry name" value="Concanavalin A-like lectins/glucanases"/>
    <property type="match status" value="1"/>
</dbReference>
<dbReference type="Proteomes" id="UP000504615">
    <property type="component" value="Unplaced"/>
</dbReference>
<dbReference type="InterPro" id="IPR031756">
    <property type="entry name" value="BGBP_N"/>
</dbReference>
<dbReference type="Pfam" id="PF00722">
    <property type="entry name" value="Glyco_hydro_16"/>
    <property type="match status" value="1"/>
</dbReference>
<dbReference type="PROSITE" id="PS51762">
    <property type="entry name" value="GH16_2"/>
    <property type="match status" value="1"/>
</dbReference>
<feature type="chain" id="PRO_5044636511" evidence="4">
    <location>
        <begin position="26"/>
        <end position="466"/>
    </location>
</feature>
<keyword evidence="2" id="KW-0399">Innate immunity</keyword>
<dbReference type="KEGG" id="pbar:105431098"/>
<dbReference type="PANTHER" id="PTHR10963:SF60">
    <property type="entry name" value="GRAM-NEGATIVE BACTERIA-BINDING PROTEIN 1-RELATED"/>
    <property type="match status" value="1"/>
</dbReference>
<gene>
    <name evidence="8 9" type="primary">LOC105431098</name>
</gene>
<accession>A0A6I9WJS8</accession>
<sequence>MRKYLISARLILSIIFLAIICENYAYRPPEATVQPLHPMGLRVSIPDEHGITLVAFHIKFNEDFDGLEAGHIAKDIIKIRNGRWTYEDRRTQLKRDDIIYYWVHVVYEGLGYNLIDQSYRVTDFYNYDGSLHVADTASNTQSCTTTSVTWIFKNGGRRQACPRQLIFEDNFDNLNSTKWNLLKQFAGMPDYEFVVYMTDNVTDISDGRLRIKPVLLESKYSREFVLREKLTLDDCTGNIGSHDCLRQGFGASILPPVISGRINTKEKFEFLFGRIEVRAKLPHGDWVYPVITLESREKTWDRGLHNEIRIASSVGNEELRTPDGEVVSGRVLIAGGLVVTVNGSDIYNNNRETLPKRNSGKPWSDDFHIFEIEWKSSRIVTKVDGVQYGEQTIDVSFAKPSYLTLGVAVGGIHEFQDHVTSSGYVKPWRNVQAKAMYNFYQAKDQWYPTWDTKTALQVDYVKVWAL</sequence>
<dbReference type="OrthoDB" id="4781at2759"/>